<dbReference type="Pfam" id="PF00535">
    <property type="entry name" value="Glycos_transf_2"/>
    <property type="match status" value="1"/>
</dbReference>
<organism evidence="2 3">
    <name type="scientific">Aliigemmobacter aestuarii</name>
    <dbReference type="NCBI Taxonomy" id="1445661"/>
    <lineage>
        <taxon>Bacteria</taxon>
        <taxon>Pseudomonadati</taxon>
        <taxon>Pseudomonadota</taxon>
        <taxon>Alphaproteobacteria</taxon>
        <taxon>Rhodobacterales</taxon>
        <taxon>Paracoccaceae</taxon>
        <taxon>Aliigemmobacter</taxon>
    </lineage>
</organism>
<dbReference type="Proteomes" id="UP000309450">
    <property type="component" value="Unassembled WGS sequence"/>
</dbReference>
<proteinExistence type="predicted"/>
<feature type="domain" description="Glycosyltransferase 2-like" evidence="1">
    <location>
        <begin position="5"/>
        <end position="112"/>
    </location>
</feature>
<comment type="caution">
    <text evidence="2">The sequence shown here is derived from an EMBL/GenBank/DDBJ whole genome shotgun (WGS) entry which is preliminary data.</text>
</comment>
<dbReference type="EMBL" id="SSND01000002">
    <property type="protein sequence ID" value="THD83783.1"/>
    <property type="molecule type" value="Genomic_DNA"/>
</dbReference>
<keyword evidence="2" id="KW-0808">Transferase</keyword>
<evidence type="ECO:0000259" key="1">
    <source>
        <dbReference type="Pfam" id="PF00535"/>
    </source>
</evidence>
<evidence type="ECO:0000313" key="2">
    <source>
        <dbReference type="EMBL" id="THD83783.1"/>
    </source>
</evidence>
<sequence>MRLIVAIPTTGRRAIVGPTIRAIADQTRLPDLLIVVTAREGDVDAADLRSLPFPARLERSDLGLTRQRNRALDLIVPDDVLLFLDDDFLMAPDYLAALEALFTSRSDVVLATGTVLKDGIIGPGIPLDEAVATVAALPPVGDPRLVPVYNGYGCNMAVRGRPVVETGLRFDVALPLYGWLEDVDFSRALAPHGALVRSDALRGVHMGTKTGRVSGLRLGYSQVANPIYLMSKGTMRASRAAAILLRNLVRNLARALWPEPEVDRRGRLRGNLRAFADLLRGRLHPQRAAELE</sequence>
<accession>A0A4S3MPA1</accession>
<gene>
    <name evidence="2" type="ORF">E7811_11025</name>
</gene>
<dbReference type="RefSeq" id="WP_136394676.1">
    <property type="nucleotide sequence ID" value="NZ_SSND01000002.1"/>
</dbReference>
<name>A0A4S3MPA1_9RHOB</name>
<evidence type="ECO:0000313" key="3">
    <source>
        <dbReference type="Proteomes" id="UP000309450"/>
    </source>
</evidence>
<dbReference type="SUPFAM" id="SSF53448">
    <property type="entry name" value="Nucleotide-diphospho-sugar transferases"/>
    <property type="match status" value="1"/>
</dbReference>
<dbReference type="AlphaFoldDB" id="A0A4S3MPA1"/>
<dbReference type="InterPro" id="IPR029044">
    <property type="entry name" value="Nucleotide-diphossugar_trans"/>
</dbReference>
<dbReference type="OrthoDB" id="9790710at2"/>
<dbReference type="InterPro" id="IPR001173">
    <property type="entry name" value="Glyco_trans_2-like"/>
</dbReference>
<protein>
    <submittedName>
        <fullName evidence="2">Glycosyltransferase</fullName>
    </submittedName>
</protein>
<dbReference type="GO" id="GO:0016740">
    <property type="term" value="F:transferase activity"/>
    <property type="evidence" value="ECO:0007669"/>
    <property type="project" value="UniProtKB-KW"/>
</dbReference>
<dbReference type="Gene3D" id="3.90.550.10">
    <property type="entry name" value="Spore Coat Polysaccharide Biosynthesis Protein SpsA, Chain A"/>
    <property type="match status" value="1"/>
</dbReference>
<reference evidence="2 3" key="1">
    <citation type="submission" date="2019-04" db="EMBL/GenBank/DDBJ databases">
        <title>Draft genome sequence of Gemmobacter aestuarii sp. nov.</title>
        <authorList>
            <person name="Hameed A."/>
            <person name="Lin S.-Y."/>
            <person name="Shahina M."/>
            <person name="Lai W.-A."/>
            <person name="Young C.-C."/>
        </authorList>
    </citation>
    <scope>NUCLEOTIDE SEQUENCE [LARGE SCALE GENOMIC DNA]</scope>
    <source>
        <strain evidence="2 3">CC-PW-75</strain>
    </source>
</reference>
<keyword evidence="3" id="KW-1185">Reference proteome</keyword>